<dbReference type="SUPFAM" id="SSF53850">
    <property type="entry name" value="Periplasmic binding protein-like II"/>
    <property type="match status" value="1"/>
</dbReference>
<evidence type="ECO:0000256" key="5">
    <source>
        <dbReference type="ARBA" id="ARBA00023288"/>
    </source>
</evidence>
<keyword evidence="2" id="KW-0732">Signal</keyword>
<keyword evidence="7" id="KW-1185">Reference proteome</keyword>
<organism evidence="6 7">
    <name type="scientific">Virgibacillus salarius</name>
    <dbReference type="NCBI Taxonomy" id="447199"/>
    <lineage>
        <taxon>Bacteria</taxon>
        <taxon>Bacillati</taxon>
        <taxon>Bacillota</taxon>
        <taxon>Bacilli</taxon>
        <taxon>Bacillales</taxon>
        <taxon>Bacillaceae</taxon>
        <taxon>Virgibacillus</taxon>
    </lineage>
</organism>
<evidence type="ECO:0000313" key="6">
    <source>
        <dbReference type="EMBL" id="MBR7795748.1"/>
    </source>
</evidence>
<proteinExistence type="predicted"/>
<name>A0A941DX24_9BACI</name>
<dbReference type="AlphaFoldDB" id="A0A941DX24"/>
<sequence length="476" mass="53830">MVKKCFFIMICYLFLGILLLGCQSDSSKADKDDADKTTIKLWNNVAAGRSYFPILIEKFEKEHPDIKVELNNLNVESSEAEYQAAISDRNLPDIFSTDAFTLNEFVDLDLVHELNEVFPKDVQSQYTEGVFDEGNASLNGNVYLFPVYKGGTYYMFYNKQVLNDLGIDEVPKTWKELKEVGIEIYDQSNGSSYGLIFGGQSGWLVRAVTQLMATELSPESGYDYANGDYKYDTQGYVETIKLMKDLLDSNALSPSTMETDSTVARELFTAGQAAFLIDGNWTGQLLHENGFDDWGVVPLPTKNPNGQQYGEFRLGSNDGLYVSKDTEHWDEVKLFLEFLQENIYREILKDGEPLIAKEASDINVELPFSEVNDIAQIFSEMSVRVPNPVVVNPKTQEVRLALQKNAPDNDAGSILMGYLTGQVEDLQGALTDFTDDYNAAFTKAIQENENVSREDFQFPNWVPYEPYTEKEYQELK</sequence>
<dbReference type="InterPro" id="IPR006059">
    <property type="entry name" value="SBP"/>
</dbReference>
<gene>
    <name evidence="6" type="ORF">KCX74_06775</name>
</gene>
<protein>
    <submittedName>
        <fullName evidence="6">Extracellular solute-binding protein</fullName>
    </submittedName>
</protein>
<comment type="caution">
    <text evidence="6">The sequence shown here is derived from an EMBL/GenBank/DDBJ whole genome shotgun (WGS) entry which is preliminary data.</text>
</comment>
<evidence type="ECO:0000256" key="3">
    <source>
        <dbReference type="ARBA" id="ARBA00023136"/>
    </source>
</evidence>
<evidence type="ECO:0000256" key="1">
    <source>
        <dbReference type="ARBA" id="ARBA00022475"/>
    </source>
</evidence>
<keyword evidence="1" id="KW-1003">Cell membrane</keyword>
<keyword evidence="4" id="KW-0564">Palmitate</keyword>
<keyword evidence="5" id="KW-0449">Lipoprotein</keyword>
<dbReference type="PANTHER" id="PTHR43649:SF33">
    <property type="entry name" value="POLYGALACTURONAN_RHAMNOGALACTURONAN-BINDING PROTEIN YTCQ"/>
    <property type="match status" value="1"/>
</dbReference>
<dbReference type="InterPro" id="IPR050490">
    <property type="entry name" value="Bact_solute-bd_prot1"/>
</dbReference>
<evidence type="ECO:0000313" key="7">
    <source>
        <dbReference type="Proteomes" id="UP000675284"/>
    </source>
</evidence>
<dbReference type="RefSeq" id="WP_166530150.1">
    <property type="nucleotide sequence ID" value="NZ_JAGSOT010000015.1"/>
</dbReference>
<dbReference type="EMBL" id="JAGSOT010000015">
    <property type="protein sequence ID" value="MBR7795748.1"/>
    <property type="molecule type" value="Genomic_DNA"/>
</dbReference>
<keyword evidence="3" id="KW-0472">Membrane</keyword>
<accession>A0A941DX24</accession>
<dbReference type="Pfam" id="PF01547">
    <property type="entry name" value="SBP_bac_1"/>
    <property type="match status" value="1"/>
</dbReference>
<dbReference type="Gene3D" id="3.40.190.10">
    <property type="entry name" value="Periplasmic binding protein-like II"/>
    <property type="match status" value="1"/>
</dbReference>
<evidence type="ECO:0000256" key="2">
    <source>
        <dbReference type="ARBA" id="ARBA00022729"/>
    </source>
</evidence>
<evidence type="ECO:0000256" key="4">
    <source>
        <dbReference type="ARBA" id="ARBA00023139"/>
    </source>
</evidence>
<dbReference type="Proteomes" id="UP000675284">
    <property type="component" value="Unassembled WGS sequence"/>
</dbReference>
<dbReference type="PANTHER" id="PTHR43649">
    <property type="entry name" value="ARABINOSE-BINDING PROTEIN-RELATED"/>
    <property type="match status" value="1"/>
</dbReference>
<dbReference type="PROSITE" id="PS51257">
    <property type="entry name" value="PROKAR_LIPOPROTEIN"/>
    <property type="match status" value="1"/>
</dbReference>
<reference evidence="6" key="1">
    <citation type="submission" date="2021-04" db="EMBL/GenBank/DDBJ databases">
        <title>Isolation and polyphasic classification of algal microorganism.</title>
        <authorList>
            <person name="Wang S."/>
        </authorList>
    </citation>
    <scope>NUCLEOTIDE SEQUENCE</scope>
    <source>
        <strain evidence="6">720a</strain>
    </source>
</reference>